<dbReference type="InterPro" id="IPR011013">
    <property type="entry name" value="Gal_mutarotase_sf_dom"/>
</dbReference>
<dbReference type="EC" id="3.2.1.23" evidence="2"/>
<dbReference type="SUPFAM" id="SSF74650">
    <property type="entry name" value="Galactose mutarotase-like"/>
    <property type="match status" value="1"/>
</dbReference>
<evidence type="ECO:0000256" key="2">
    <source>
        <dbReference type="ARBA" id="ARBA00012756"/>
    </source>
</evidence>
<evidence type="ECO:0000256" key="1">
    <source>
        <dbReference type="ARBA" id="ARBA00001412"/>
    </source>
</evidence>
<protein>
    <recommendedName>
        <fullName evidence="2">beta-galactosidase</fullName>
        <ecNumber evidence="2">3.2.1.23</ecNumber>
    </recommendedName>
</protein>
<dbReference type="PANTHER" id="PTHR46323">
    <property type="entry name" value="BETA-GALACTOSIDASE"/>
    <property type="match status" value="1"/>
</dbReference>
<dbReference type="RefSeq" id="WP_137627983.1">
    <property type="nucleotide sequence ID" value="NZ_BJDJ01000005.1"/>
</dbReference>
<gene>
    <name evidence="6" type="ORF">ACFP5Y_10720</name>
</gene>
<dbReference type="InterPro" id="IPR014718">
    <property type="entry name" value="GH-type_carb-bd"/>
</dbReference>
<feature type="domain" description="Beta galactosidase small chain/" evidence="5">
    <location>
        <begin position="18"/>
        <end position="318"/>
    </location>
</feature>
<evidence type="ECO:0000313" key="7">
    <source>
        <dbReference type="Proteomes" id="UP001596282"/>
    </source>
</evidence>
<name>A0ABW1S2P9_9LACO</name>
<reference evidence="7" key="1">
    <citation type="journal article" date="2019" name="Int. J. Syst. Evol. Microbiol.">
        <title>The Global Catalogue of Microorganisms (GCM) 10K type strain sequencing project: providing services to taxonomists for standard genome sequencing and annotation.</title>
        <authorList>
            <consortium name="The Broad Institute Genomics Platform"/>
            <consortium name="The Broad Institute Genome Sequencing Center for Infectious Disease"/>
            <person name="Wu L."/>
            <person name="Ma J."/>
        </authorList>
    </citation>
    <scope>NUCLEOTIDE SEQUENCE [LARGE SCALE GENOMIC DNA]</scope>
    <source>
        <strain evidence="7">CCM 8933</strain>
    </source>
</reference>
<keyword evidence="7" id="KW-1185">Reference proteome</keyword>
<proteinExistence type="predicted"/>
<sequence>MAYTKQQLHVIFGDGTLGLGGQNFHYIFSYERGGLESLVVNDREWLYRAPMPTFWRATTDNDHGSGFSVKSAQWYAADHFTTCQQVSVAVDGQPLTELPIAPVNNHYSNHEFADEVALTFTLATNTIPSTPVTLTYTVTADGRIAINAHYTGNAALPDLPAFGVRFIMPTTATGFDYTGLSGETYPDRMAGGVTGTYHVDGLPVTPYLVPQECGMHMQTKQVTINRNTTQNNADQVAQPMALTFNQAKQPFAFSCLPYTADELESATHIEELPLPRRTVLGIFGAVRGVGGIDSWGTDVENRYHIPASDDIDLNFTIELPK</sequence>
<dbReference type="Proteomes" id="UP001596282">
    <property type="component" value="Unassembled WGS sequence"/>
</dbReference>
<keyword evidence="4" id="KW-0326">Glycosidase</keyword>
<accession>A0ABW1S2P9</accession>
<dbReference type="InterPro" id="IPR050347">
    <property type="entry name" value="Bact_Beta-galactosidase"/>
</dbReference>
<evidence type="ECO:0000313" key="6">
    <source>
        <dbReference type="EMBL" id="MFC6181696.1"/>
    </source>
</evidence>
<keyword evidence="3" id="KW-0378">Hydrolase</keyword>
<evidence type="ECO:0000256" key="3">
    <source>
        <dbReference type="ARBA" id="ARBA00022801"/>
    </source>
</evidence>
<comment type="catalytic activity">
    <reaction evidence="1">
        <text>Hydrolysis of terminal non-reducing beta-D-galactose residues in beta-D-galactosides.</text>
        <dbReference type="EC" id="3.2.1.23"/>
    </reaction>
</comment>
<comment type="caution">
    <text evidence="6">The sequence shown here is derived from an EMBL/GenBank/DDBJ whole genome shotgun (WGS) entry which is preliminary data.</text>
</comment>
<dbReference type="InterPro" id="IPR004199">
    <property type="entry name" value="B-gal_small/dom_5"/>
</dbReference>
<dbReference type="SMART" id="SM01038">
    <property type="entry name" value="Bgal_small_N"/>
    <property type="match status" value="1"/>
</dbReference>
<dbReference type="Pfam" id="PF02929">
    <property type="entry name" value="Bgal_small_N"/>
    <property type="match status" value="1"/>
</dbReference>
<evidence type="ECO:0000256" key="4">
    <source>
        <dbReference type="ARBA" id="ARBA00023295"/>
    </source>
</evidence>
<dbReference type="Gene3D" id="2.70.98.10">
    <property type="match status" value="1"/>
</dbReference>
<dbReference type="EMBL" id="JBHSSC010000041">
    <property type="protein sequence ID" value="MFC6181696.1"/>
    <property type="molecule type" value="Genomic_DNA"/>
</dbReference>
<organism evidence="6 7">
    <name type="scientific">Lactiplantibacillus daowaiensis</name>
    <dbReference type="NCBI Taxonomy" id="2559918"/>
    <lineage>
        <taxon>Bacteria</taxon>
        <taxon>Bacillati</taxon>
        <taxon>Bacillota</taxon>
        <taxon>Bacilli</taxon>
        <taxon>Lactobacillales</taxon>
        <taxon>Lactobacillaceae</taxon>
        <taxon>Lactiplantibacillus</taxon>
    </lineage>
</organism>
<evidence type="ECO:0000259" key="5">
    <source>
        <dbReference type="SMART" id="SM01038"/>
    </source>
</evidence>
<dbReference type="PANTHER" id="PTHR46323:SF2">
    <property type="entry name" value="BETA-GALACTOSIDASE"/>
    <property type="match status" value="1"/>
</dbReference>